<dbReference type="Gene3D" id="3.30.450.20">
    <property type="entry name" value="PAS domain"/>
    <property type="match status" value="2"/>
</dbReference>
<keyword evidence="7 14" id="KW-0418">Kinase</keyword>
<evidence type="ECO:0000256" key="11">
    <source>
        <dbReference type="SAM" id="MobiDB-lite"/>
    </source>
</evidence>
<gene>
    <name evidence="14" type="ORF">DFR74_103179</name>
</gene>
<keyword evidence="10 12" id="KW-0472">Membrane</keyword>
<keyword evidence="4" id="KW-1003">Cell membrane</keyword>
<evidence type="ECO:0000256" key="12">
    <source>
        <dbReference type="SAM" id="Phobius"/>
    </source>
</evidence>
<dbReference type="InterPro" id="IPR004358">
    <property type="entry name" value="Sig_transdc_His_kin-like_C"/>
</dbReference>
<evidence type="ECO:0000256" key="4">
    <source>
        <dbReference type="ARBA" id="ARBA00022475"/>
    </source>
</evidence>
<name>A0A366DR16_9NOCA</name>
<dbReference type="InterPro" id="IPR005467">
    <property type="entry name" value="His_kinase_dom"/>
</dbReference>
<dbReference type="InterPro" id="IPR003594">
    <property type="entry name" value="HATPase_dom"/>
</dbReference>
<evidence type="ECO:0000256" key="5">
    <source>
        <dbReference type="ARBA" id="ARBA00022553"/>
    </source>
</evidence>
<protein>
    <recommendedName>
        <fullName evidence="3">histidine kinase</fullName>
        <ecNumber evidence="3">2.7.13.3</ecNumber>
    </recommendedName>
</protein>
<evidence type="ECO:0000256" key="6">
    <source>
        <dbReference type="ARBA" id="ARBA00022692"/>
    </source>
</evidence>
<evidence type="ECO:0000256" key="7">
    <source>
        <dbReference type="ARBA" id="ARBA00022777"/>
    </source>
</evidence>
<evidence type="ECO:0000256" key="3">
    <source>
        <dbReference type="ARBA" id="ARBA00012438"/>
    </source>
</evidence>
<dbReference type="SUPFAM" id="SSF55874">
    <property type="entry name" value="ATPase domain of HSP90 chaperone/DNA topoisomerase II/histidine kinase"/>
    <property type="match status" value="1"/>
</dbReference>
<evidence type="ECO:0000313" key="14">
    <source>
        <dbReference type="EMBL" id="RBO92536.1"/>
    </source>
</evidence>
<dbReference type="Pfam" id="PF17203">
    <property type="entry name" value="sCache_3_2"/>
    <property type="match status" value="1"/>
</dbReference>
<feature type="transmembrane region" description="Helical" evidence="12">
    <location>
        <begin position="28"/>
        <end position="55"/>
    </location>
</feature>
<dbReference type="EC" id="2.7.13.3" evidence="3"/>
<feature type="region of interest" description="Disordered" evidence="11">
    <location>
        <begin position="1"/>
        <end position="20"/>
    </location>
</feature>
<feature type="domain" description="Histidine kinase" evidence="13">
    <location>
        <begin position="347"/>
        <end position="536"/>
    </location>
</feature>
<evidence type="ECO:0000256" key="2">
    <source>
        <dbReference type="ARBA" id="ARBA00004651"/>
    </source>
</evidence>
<keyword evidence="8 12" id="KW-1133">Transmembrane helix</keyword>
<organism evidence="14 15">
    <name type="scientific">Nocardia puris</name>
    <dbReference type="NCBI Taxonomy" id="208602"/>
    <lineage>
        <taxon>Bacteria</taxon>
        <taxon>Bacillati</taxon>
        <taxon>Actinomycetota</taxon>
        <taxon>Actinomycetes</taxon>
        <taxon>Mycobacteriales</taxon>
        <taxon>Nocardiaceae</taxon>
        <taxon>Nocardia</taxon>
    </lineage>
</organism>
<sequence>MRRDRPASGAGSDPSPRPRRFRHGRYRLSLAAQAFVLQLVVLALVIVGGTVAAVFEARRTNDLTTEREVRDISVSVAQAPSTREAVLSPDPTARLQPVTEQIRVRTGMDFIVVMAPDRTRFTHTNPAQIGGQFVGNIDRALAGETFTETFTGTLGPSIRAVTPVRDDDRVIALVSVGVTRARIGDQVAARLPDILGVAAAGLVVAAIGSFLLSRRLRRQTHGLDPDELRIMYEHHDAVLHSVHEGLVVFGTSELAEVVNDEARRLLDLPDGPVRRADLPLSLRRMGGGVVRDEMHVTGDRILLVNQDIVTSQGRALGTVMTIRDHTELRNVLGELDSVRSFAESLRSQAHEAANRLHTVVTMVELGKPREAVEFATAELELSQSLIDRLMAAVGEPALAALLLGKVNQAAERGLELTVSEDTALDSTAPLTAREAVTLVGNLVDNAIDAAAGSSAAWVEVAVRQDDSTLFVRVSDSGPGMTAETFARAAERGYTTKDDHHGLGLALVHRVVARHHGVITADSTPESTVTVTIPRGEDRKSAGHNAIPARTTLEGPS</sequence>
<evidence type="ECO:0000313" key="15">
    <source>
        <dbReference type="Proteomes" id="UP000252586"/>
    </source>
</evidence>
<evidence type="ECO:0000259" key="13">
    <source>
        <dbReference type="PROSITE" id="PS50109"/>
    </source>
</evidence>
<reference evidence="14 15" key="1">
    <citation type="submission" date="2018-06" db="EMBL/GenBank/DDBJ databases">
        <title>Genomic Encyclopedia of Type Strains, Phase IV (KMG-IV): sequencing the most valuable type-strain genomes for metagenomic binning, comparative biology and taxonomic classification.</title>
        <authorList>
            <person name="Goeker M."/>
        </authorList>
    </citation>
    <scope>NUCLEOTIDE SEQUENCE [LARGE SCALE GENOMIC DNA]</scope>
    <source>
        <strain evidence="14 15">DSM 44599</strain>
    </source>
</reference>
<keyword evidence="9" id="KW-0902">Two-component regulatory system</keyword>
<comment type="catalytic activity">
    <reaction evidence="1">
        <text>ATP + protein L-histidine = ADP + protein N-phospho-L-histidine.</text>
        <dbReference type="EC" id="2.7.13.3"/>
    </reaction>
</comment>
<keyword evidence="5" id="KW-0597">Phosphoprotein</keyword>
<feature type="region of interest" description="Disordered" evidence="11">
    <location>
        <begin position="534"/>
        <end position="556"/>
    </location>
</feature>
<dbReference type="InterPro" id="IPR036890">
    <property type="entry name" value="HATPase_C_sf"/>
</dbReference>
<dbReference type="Proteomes" id="UP000252586">
    <property type="component" value="Unassembled WGS sequence"/>
</dbReference>
<evidence type="ECO:0000256" key="9">
    <source>
        <dbReference type="ARBA" id="ARBA00023012"/>
    </source>
</evidence>
<keyword evidence="15" id="KW-1185">Reference proteome</keyword>
<keyword evidence="6 12" id="KW-0812">Transmembrane</keyword>
<dbReference type="EMBL" id="QNRE01000003">
    <property type="protein sequence ID" value="RBO92536.1"/>
    <property type="molecule type" value="Genomic_DNA"/>
</dbReference>
<comment type="caution">
    <text evidence="14">The sequence shown here is derived from an EMBL/GenBank/DDBJ whole genome shotgun (WGS) entry which is preliminary data.</text>
</comment>
<dbReference type="STRING" id="1210090.GCA_001613185_04296"/>
<evidence type="ECO:0000256" key="10">
    <source>
        <dbReference type="ARBA" id="ARBA00023136"/>
    </source>
</evidence>
<dbReference type="InterPro" id="IPR029151">
    <property type="entry name" value="Sensor-like_sf"/>
</dbReference>
<dbReference type="PRINTS" id="PR00344">
    <property type="entry name" value="BCTRLSENSOR"/>
</dbReference>
<evidence type="ECO:0000256" key="8">
    <source>
        <dbReference type="ARBA" id="ARBA00022989"/>
    </source>
</evidence>
<accession>A0A366DR16</accession>
<comment type="subcellular location">
    <subcellularLocation>
        <location evidence="2">Cell membrane</location>
        <topology evidence="2">Multi-pass membrane protein</topology>
    </subcellularLocation>
</comment>
<dbReference type="GO" id="GO:0005886">
    <property type="term" value="C:plasma membrane"/>
    <property type="evidence" value="ECO:0007669"/>
    <property type="project" value="UniProtKB-SubCell"/>
</dbReference>
<dbReference type="Gene3D" id="3.30.565.10">
    <property type="entry name" value="Histidine kinase-like ATPase, C-terminal domain"/>
    <property type="match status" value="1"/>
</dbReference>
<keyword evidence="7 14" id="KW-0808">Transferase</keyword>
<dbReference type="InterPro" id="IPR033463">
    <property type="entry name" value="sCache_3"/>
</dbReference>
<dbReference type="PANTHER" id="PTHR43547">
    <property type="entry name" value="TWO-COMPONENT HISTIDINE KINASE"/>
    <property type="match status" value="1"/>
</dbReference>
<dbReference type="PANTHER" id="PTHR43547:SF10">
    <property type="entry name" value="SENSOR HISTIDINE KINASE DCUS"/>
    <property type="match status" value="1"/>
</dbReference>
<proteinExistence type="predicted"/>
<dbReference type="SUPFAM" id="SSF103190">
    <property type="entry name" value="Sensory domain-like"/>
    <property type="match status" value="1"/>
</dbReference>
<dbReference type="SMART" id="SM00387">
    <property type="entry name" value="HATPase_c"/>
    <property type="match status" value="1"/>
</dbReference>
<dbReference type="AlphaFoldDB" id="A0A366DR16"/>
<dbReference type="GO" id="GO:0000155">
    <property type="term" value="F:phosphorelay sensor kinase activity"/>
    <property type="evidence" value="ECO:0007669"/>
    <property type="project" value="TreeGrafter"/>
</dbReference>
<dbReference type="Pfam" id="PF02518">
    <property type="entry name" value="HATPase_c"/>
    <property type="match status" value="1"/>
</dbReference>
<evidence type="ECO:0000256" key="1">
    <source>
        <dbReference type="ARBA" id="ARBA00000085"/>
    </source>
</evidence>
<dbReference type="PROSITE" id="PS50109">
    <property type="entry name" value="HIS_KIN"/>
    <property type="match status" value="1"/>
</dbReference>